<evidence type="ECO:0008006" key="3">
    <source>
        <dbReference type="Google" id="ProtNLM"/>
    </source>
</evidence>
<evidence type="ECO:0000256" key="1">
    <source>
        <dbReference type="SAM" id="MobiDB-lite"/>
    </source>
</evidence>
<accession>A0A6S6T741</accession>
<dbReference type="EMBL" id="CACVAQ010000184">
    <property type="protein sequence ID" value="CAA6812255.1"/>
    <property type="molecule type" value="Genomic_DNA"/>
</dbReference>
<feature type="compositionally biased region" description="Basic and acidic residues" evidence="1">
    <location>
        <begin position="22"/>
        <end position="40"/>
    </location>
</feature>
<evidence type="ECO:0000313" key="2">
    <source>
        <dbReference type="EMBL" id="CAA6812255.1"/>
    </source>
</evidence>
<gene>
    <name evidence="2" type="ORF">HELGO_WM38700</name>
</gene>
<feature type="region of interest" description="Disordered" evidence="1">
    <location>
        <begin position="19"/>
        <end position="40"/>
    </location>
</feature>
<dbReference type="AlphaFoldDB" id="A0A6S6T741"/>
<name>A0A6S6T741_9BACT</name>
<dbReference type="PROSITE" id="PS51257">
    <property type="entry name" value="PROKAR_LIPOPROTEIN"/>
    <property type="match status" value="1"/>
</dbReference>
<proteinExistence type="predicted"/>
<organism evidence="2">
    <name type="scientific">uncultured Aureispira sp</name>
    <dbReference type="NCBI Taxonomy" id="1331704"/>
    <lineage>
        <taxon>Bacteria</taxon>
        <taxon>Pseudomonadati</taxon>
        <taxon>Bacteroidota</taxon>
        <taxon>Saprospiria</taxon>
        <taxon>Saprospirales</taxon>
        <taxon>Saprospiraceae</taxon>
        <taxon>Aureispira</taxon>
        <taxon>environmental samples</taxon>
    </lineage>
</organism>
<sequence length="268" mass="30498">MKPYFILLLILSIYACSNPPKTESKATIKQETEKVDPQKKTDAIKPNAAIQFSNTEGEAVLLGERIELLDLHLNKIVDISNLSGRIVQIEGVSDSLFNQAGLGGICNSFWYVKIHSDKIKGIVNGRQVFKILDLKEKEKFTIEGNTIELLRTRFFGMGVFHQGDLMGCPSDEPIVLKDSVHNYYGLVDLVQNDYSQEASYGKTYPYFELVDNDGGYDRVDSLFAEGAKFRLRIHRMFQEGHNHSDVLFSFEKDQYKAEYLNFGARIYD</sequence>
<protein>
    <recommendedName>
        <fullName evidence="3">Lipoprotein</fullName>
    </recommendedName>
</protein>
<reference evidence="2" key="1">
    <citation type="submission" date="2020-01" db="EMBL/GenBank/DDBJ databases">
        <authorList>
            <person name="Meier V. D."/>
            <person name="Meier V D."/>
        </authorList>
    </citation>
    <scope>NUCLEOTIDE SEQUENCE</scope>
    <source>
        <strain evidence="2">HLG_WM_MAG_10</strain>
    </source>
</reference>